<proteinExistence type="predicted"/>
<dbReference type="Proteomes" id="UP000646244">
    <property type="component" value="Unassembled WGS sequence"/>
</dbReference>
<evidence type="ECO:0000313" key="1">
    <source>
        <dbReference type="EMBL" id="GHC40203.1"/>
    </source>
</evidence>
<reference evidence="1" key="2">
    <citation type="submission" date="2020-09" db="EMBL/GenBank/DDBJ databases">
        <authorList>
            <person name="Sun Q."/>
            <person name="Ohkuma M."/>
        </authorList>
    </citation>
    <scope>NUCLEOTIDE SEQUENCE</scope>
    <source>
        <strain evidence="1">JCM 4633</strain>
    </source>
</reference>
<dbReference type="EMBL" id="BMVB01000003">
    <property type="protein sequence ID" value="GHC40203.1"/>
    <property type="molecule type" value="Genomic_DNA"/>
</dbReference>
<reference evidence="1" key="1">
    <citation type="journal article" date="2014" name="Int. J. Syst. Evol. Microbiol.">
        <title>Complete genome sequence of Corynebacterium casei LMG S-19264T (=DSM 44701T), isolated from a smear-ripened cheese.</title>
        <authorList>
            <consortium name="US DOE Joint Genome Institute (JGI-PGF)"/>
            <person name="Walter F."/>
            <person name="Albersmeier A."/>
            <person name="Kalinowski J."/>
            <person name="Ruckert C."/>
        </authorList>
    </citation>
    <scope>NUCLEOTIDE SEQUENCE</scope>
    <source>
        <strain evidence="1">JCM 4633</strain>
    </source>
</reference>
<comment type="caution">
    <text evidence="1">The sequence shown here is derived from an EMBL/GenBank/DDBJ whole genome shotgun (WGS) entry which is preliminary data.</text>
</comment>
<dbReference type="RefSeq" id="WP_190108646.1">
    <property type="nucleotide sequence ID" value="NZ_BMVB01000003.1"/>
</dbReference>
<gene>
    <name evidence="1" type="ORF">GCM10010507_12880</name>
</gene>
<evidence type="ECO:0000313" key="2">
    <source>
        <dbReference type="Proteomes" id="UP000646244"/>
    </source>
</evidence>
<accession>A0A918TBD0</accession>
<organism evidence="1 2">
    <name type="scientific">Streptomyces cinnamoneus</name>
    <name type="common">Streptoverticillium cinnamoneum</name>
    <dbReference type="NCBI Taxonomy" id="53446"/>
    <lineage>
        <taxon>Bacteria</taxon>
        <taxon>Bacillati</taxon>
        <taxon>Actinomycetota</taxon>
        <taxon>Actinomycetes</taxon>
        <taxon>Kitasatosporales</taxon>
        <taxon>Streptomycetaceae</taxon>
        <taxon>Streptomyces</taxon>
        <taxon>Streptomyces cinnamoneus group</taxon>
    </lineage>
</organism>
<dbReference type="AlphaFoldDB" id="A0A918TBD0"/>
<sequence>MVVDVREVARAYLRRVNWGSGVLHAGFEASDIPEELVRKIAGRFHEQPHRPNDPEARDQYLQMADEARAQLSCMTDMGIKVRLYPHPGQPYGTSRELCDALDAGKDLYVYPTEHGHGPAGYEDPDNPLLLRSGVEIDGARALHNDVLRATHDYFGHYLARAPFNLPGELSVAYAHLGMFSPEVHGAVLNEFVGQISWFYYGPHILRADGSVPRCGDDDWIPPSERPFADQKVNLMPSEWVAEFLEWGRAQSTAHDVVERCEELV</sequence>
<name>A0A918TBD0_STRCJ</name>
<protein>
    <submittedName>
        <fullName evidence="1">Uncharacterized protein</fullName>
    </submittedName>
</protein>